<dbReference type="Proteomes" id="UP000258927">
    <property type="component" value="Chromosome"/>
</dbReference>
<evidence type="ECO:0000313" key="1">
    <source>
        <dbReference type="EMBL" id="AVX04042.1"/>
    </source>
</evidence>
<protein>
    <submittedName>
        <fullName evidence="1">Uncharacterized protein</fullName>
    </submittedName>
</protein>
<dbReference type="KEGG" id="mmyr:MXMO3_01512"/>
<gene>
    <name evidence="1" type="ORF">MXMO3_01512</name>
</gene>
<dbReference type="AlphaFoldDB" id="A0A2R4MDF3"/>
<dbReference type="EMBL" id="CP021330">
    <property type="protein sequence ID" value="AVX04042.1"/>
    <property type="molecule type" value="Genomic_DNA"/>
</dbReference>
<organism evidence="1 2">
    <name type="scientific">Maritalea myrionectae</name>
    <dbReference type="NCBI Taxonomy" id="454601"/>
    <lineage>
        <taxon>Bacteria</taxon>
        <taxon>Pseudomonadati</taxon>
        <taxon>Pseudomonadota</taxon>
        <taxon>Alphaproteobacteria</taxon>
        <taxon>Hyphomicrobiales</taxon>
        <taxon>Devosiaceae</taxon>
        <taxon>Maritalea</taxon>
    </lineage>
</organism>
<reference evidence="1 2" key="1">
    <citation type="submission" date="2017-05" db="EMBL/GenBank/DDBJ databases">
        <title>Genome Analysis of Maritalea myrionectae HL2708#5.</title>
        <authorList>
            <consortium name="Cotde Inc.-PKNU"/>
            <person name="Jang D."/>
            <person name="Oh H.-M."/>
        </authorList>
    </citation>
    <scope>NUCLEOTIDE SEQUENCE [LARGE SCALE GENOMIC DNA]</scope>
    <source>
        <strain evidence="1 2">HL2708#5</strain>
    </source>
</reference>
<name>A0A2R4MDF3_9HYPH</name>
<accession>A0A2R4MDF3</accession>
<keyword evidence="2" id="KW-1185">Reference proteome</keyword>
<sequence length="32" mass="3712">MFVERILGSQFLIVDLGSLYSLCDVFFENPKM</sequence>
<proteinExistence type="predicted"/>
<evidence type="ECO:0000313" key="2">
    <source>
        <dbReference type="Proteomes" id="UP000258927"/>
    </source>
</evidence>